<dbReference type="InParanoid" id="A0A507AQZ8"/>
<evidence type="ECO:0000313" key="6">
    <source>
        <dbReference type="Proteomes" id="UP000319257"/>
    </source>
</evidence>
<feature type="domain" description="DUF7791" evidence="4">
    <location>
        <begin position="552"/>
        <end position="714"/>
    </location>
</feature>
<dbReference type="InterPro" id="IPR056884">
    <property type="entry name" value="NPHP3-like_N"/>
</dbReference>
<keyword evidence="6" id="KW-1185">Reference proteome</keyword>
<proteinExistence type="predicted"/>
<name>A0A507AQZ8_9PEZI</name>
<accession>A0A507AQZ8</accession>
<dbReference type="OrthoDB" id="443402at2759"/>
<gene>
    <name evidence="5" type="ORF">E0L32_008889</name>
</gene>
<dbReference type="InterPro" id="IPR056693">
    <property type="entry name" value="DUF7791"/>
</dbReference>
<feature type="domain" description="Nephrocystin 3-like N-terminal" evidence="3">
    <location>
        <begin position="275"/>
        <end position="442"/>
    </location>
</feature>
<feature type="compositionally biased region" description="Basic and acidic residues" evidence="2">
    <location>
        <begin position="909"/>
        <end position="931"/>
    </location>
</feature>
<dbReference type="AlphaFoldDB" id="A0A507AQZ8"/>
<feature type="compositionally biased region" description="Basic and acidic residues" evidence="2">
    <location>
        <begin position="968"/>
        <end position="983"/>
    </location>
</feature>
<feature type="region of interest" description="Disordered" evidence="2">
    <location>
        <begin position="909"/>
        <end position="1037"/>
    </location>
</feature>
<dbReference type="SUPFAM" id="SSF52540">
    <property type="entry name" value="P-loop containing nucleoside triphosphate hydrolases"/>
    <property type="match status" value="1"/>
</dbReference>
<dbReference type="InterPro" id="IPR027417">
    <property type="entry name" value="P-loop_NTPase"/>
</dbReference>
<dbReference type="PANTHER" id="PTHR10039:SF5">
    <property type="entry name" value="NACHT DOMAIN-CONTAINING PROTEIN"/>
    <property type="match status" value="1"/>
</dbReference>
<dbReference type="RefSeq" id="XP_030991578.1">
    <property type="nucleotide sequence ID" value="XM_031143794.1"/>
</dbReference>
<organism evidence="5 6">
    <name type="scientific">Thyridium curvatum</name>
    <dbReference type="NCBI Taxonomy" id="1093900"/>
    <lineage>
        <taxon>Eukaryota</taxon>
        <taxon>Fungi</taxon>
        <taxon>Dikarya</taxon>
        <taxon>Ascomycota</taxon>
        <taxon>Pezizomycotina</taxon>
        <taxon>Sordariomycetes</taxon>
        <taxon>Sordariomycetidae</taxon>
        <taxon>Thyridiales</taxon>
        <taxon>Thyridiaceae</taxon>
        <taxon>Thyridium</taxon>
    </lineage>
</organism>
<dbReference type="EMBL" id="SKBQ01000061">
    <property type="protein sequence ID" value="TPX09867.1"/>
    <property type="molecule type" value="Genomic_DNA"/>
</dbReference>
<evidence type="ECO:0000313" key="5">
    <source>
        <dbReference type="EMBL" id="TPX09867.1"/>
    </source>
</evidence>
<dbReference type="STRING" id="1093900.A0A507AQZ8"/>
<dbReference type="Pfam" id="PF24883">
    <property type="entry name" value="NPHP3_N"/>
    <property type="match status" value="1"/>
</dbReference>
<feature type="compositionally biased region" description="Polar residues" evidence="2">
    <location>
        <begin position="937"/>
        <end position="948"/>
    </location>
</feature>
<reference evidence="5 6" key="1">
    <citation type="submission" date="2019-06" db="EMBL/GenBank/DDBJ databases">
        <title>Draft genome sequence of the filamentous fungus Phialemoniopsis curvata isolated from diesel fuel.</title>
        <authorList>
            <person name="Varaljay V.A."/>
            <person name="Lyon W.J."/>
            <person name="Crouch A.L."/>
            <person name="Drake C.E."/>
            <person name="Hollomon J.M."/>
            <person name="Nadeau L.J."/>
            <person name="Nunn H.S."/>
            <person name="Stevenson B.S."/>
            <person name="Bojanowski C.L."/>
            <person name="Crookes-Goodson W.J."/>
        </authorList>
    </citation>
    <scope>NUCLEOTIDE SEQUENCE [LARGE SCALE GENOMIC DNA]</scope>
    <source>
        <strain evidence="5 6">D216</strain>
    </source>
</reference>
<dbReference type="Gene3D" id="3.40.50.300">
    <property type="entry name" value="P-loop containing nucleotide triphosphate hydrolases"/>
    <property type="match status" value="1"/>
</dbReference>
<evidence type="ECO:0000259" key="4">
    <source>
        <dbReference type="Pfam" id="PF25053"/>
    </source>
</evidence>
<evidence type="ECO:0000256" key="1">
    <source>
        <dbReference type="ARBA" id="ARBA00022737"/>
    </source>
</evidence>
<dbReference type="Pfam" id="PF25053">
    <property type="entry name" value="DUF7791"/>
    <property type="match status" value="1"/>
</dbReference>
<dbReference type="GeneID" id="41976336"/>
<sequence length="1134" mass="129488">MDGLAVAAAVIQFVEFSSGLIAKGIAIHSSATGLAVDHDELRTITDSLSHSSDEITHSLAEQHGRRKLTANERDLEKIATGCQAVAGELLDVLASLASKGPRTRWRSFRHALRAAWSEGKVQSLENRLDRFRQQIMVSVLSSLRQEADRSIREQSSMRESVERIEQLQRNSIPIGDRFVRQVMDGEQWRRDLIQMIHEQGQGELQRMTILTQVRDEKGWTPNAVIVQERRIRERILHKLAFRNMTDRERRISKAHQRTFEWIFCDPKSDSRPWASFKDFLEGSGKKIYWVTGKPGSGKSTLMKYIRHHPETSKLLRTWDPNNDVIRAAFYFWNSGSRMQMSVEGLLQTVLHDCLRQLPALVQEVMPERWEAATLFDVDDFPWSLEEVAQALRKLIIELCPEQKFFVMIDGLDECSGNMAQLIELITDLAEDAENLKMCLASRPWNNFEDAFRGRPALMLQDLSATDIEYYITSKFAANEGFAEFQVRDPSSARELLETIAKKAEGVFLWVHLVVQSLLEGLTNGDGLRDLHSRLDELPPNLEDLYVKILENLDEKYLDHASRLFQIVRACDEPPTLLRVALADLEDGDRAMQAPVAPIPLGETSALCKNMKRKLTSRCRGLLDVSSAVTYQVDDGQADDDQPVPDLDWSRADESGEVSGHHMANLEIQYLHRSVRDYIQSSEMWSWLVSANEEPFDPHIVLLKSHLLQLKSLESDSLSARAVGFHVWMAIKYAKMSLNIHTRNRKRQVKEIVLLLDELDKTVTLLTTSPVRSSTFVDRNGSLGDEHWSSFFLIRVPNPSFTHMMAVCGVHQHLEMRLRSSSPKEENEDYQDAREAESMPLMIVALEGAPVIPTAQEYKELLGPHPMVLKTLLRKGFSCHKPYHGRSAWDLAMNAGYAGILELFEEYRGKPPARRTDDNRRSPTARGRHEDGSESDESNASTEAVTSLEGQPRLGSESRRSRSSGHLPSKTERRRGDQSSRRVPLEYQYTHYQPSAQTPRSRPPPPPQGRPEPPPYGNLSFRPYHGTRRPYDGYDDDRGEYPEYRSFYPGSYATYSPPPRRPVSYWRGNRPDIPLSTNPPHLSYRSMDYSRPPYWAEQWFHPQTAGPADAYYRSGWRGELPSRTSYGGGYGYWDR</sequence>
<dbReference type="PANTHER" id="PTHR10039">
    <property type="entry name" value="AMELOGENIN"/>
    <property type="match status" value="1"/>
</dbReference>
<evidence type="ECO:0000259" key="3">
    <source>
        <dbReference type="Pfam" id="PF24883"/>
    </source>
</evidence>
<dbReference type="Proteomes" id="UP000319257">
    <property type="component" value="Unassembled WGS sequence"/>
</dbReference>
<comment type="caution">
    <text evidence="5">The sequence shown here is derived from an EMBL/GenBank/DDBJ whole genome shotgun (WGS) entry which is preliminary data.</text>
</comment>
<evidence type="ECO:0000256" key="2">
    <source>
        <dbReference type="SAM" id="MobiDB-lite"/>
    </source>
</evidence>
<protein>
    <submittedName>
        <fullName evidence="5">Uncharacterized protein</fullName>
    </submittedName>
</protein>
<keyword evidence="1" id="KW-0677">Repeat</keyword>
<feature type="compositionally biased region" description="Pro residues" evidence="2">
    <location>
        <begin position="1000"/>
        <end position="1015"/>
    </location>
</feature>